<sequence>MVIISNSPLDTEALEEKYKPNNVEKEIINTLSSSDKKYYYDSLDEFVFELRLRNEIVKSAIELDKSQLGFAVFRKSKCNEAYWERTQEGGFVLKNGAKPSDAIGDIYLNSSKYATECATAMMIIYYKALLNIYPEELFNKVFPKIHLMNWHYIDKLLKEVGYMRKRSDYLLGDRRYFSNPDVDPLTPQWKGENVIDLNGELYYGHGIGIHNAKTIIKVLNDNRKEGAQQSAYLLDSAGRPNFKNLYDIYYKFQNPSI</sequence>
<evidence type="ECO:0000256" key="2">
    <source>
        <dbReference type="ARBA" id="ARBA00022969"/>
    </source>
</evidence>
<reference evidence="3 4" key="1">
    <citation type="submission" date="2016-10" db="EMBL/GenBank/DDBJ databases">
        <authorList>
            <person name="de Groot N.N."/>
        </authorList>
    </citation>
    <scope>NUCLEOTIDE SEQUENCE [LARGE SCALE GENOMIC DNA]</scope>
    <source>
        <strain evidence="3 4">CGMCC 1.5070</strain>
    </source>
</reference>
<keyword evidence="4" id="KW-1185">Reference proteome</keyword>
<protein>
    <submittedName>
        <fullName evidence="3">Protein-glutamine gamma-glutamyltransferase</fullName>
    </submittedName>
</protein>
<keyword evidence="1 3" id="KW-0808">Transferase</keyword>
<dbReference type="RefSeq" id="WP_092751103.1">
    <property type="nucleotide sequence ID" value="NZ_FOCG01000001.1"/>
</dbReference>
<name>A0A1H7Z2M2_9FIRM</name>
<dbReference type="InterPro" id="IPR020916">
    <property type="entry name" value="Gln_gamma-glutamylTfrase_bac"/>
</dbReference>
<dbReference type="OrthoDB" id="1845399at2"/>
<dbReference type="AlphaFoldDB" id="A0A1H7Z2M2"/>
<evidence type="ECO:0000256" key="1">
    <source>
        <dbReference type="ARBA" id="ARBA00022679"/>
    </source>
</evidence>
<organism evidence="3 4">
    <name type="scientific">Hydrogenoanaerobacterium saccharovorans</name>
    <dbReference type="NCBI Taxonomy" id="474960"/>
    <lineage>
        <taxon>Bacteria</taxon>
        <taxon>Bacillati</taxon>
        <taxon>Bacillota</taxon>
        <taxon>Clostridia</taxon>
        <taxon>Eubacteriales</taxon>
        <taxon>Oscillospiraceae</taxon>
        <taxon>Hydrogenoanaerobacterium</taxon>
    </lineage>
</organism>
<gene>
    <name evidence="3" type="ORF">SAMN05216180_0387</name>
</gene>
<accession>A0A1H7Z2M2</accession>
<dbReference type="STRING" id="474960.SAMN05216180_0387"/>
<proteinExistence type="inferred from homology"/>
<dbReference type="Proteomes" id="UP000199158">
    <property type="component" value="Unassembled WGS sequence"/>
</dbReference>
<keyword evidence="2" id="KW-0749">Sporulation</keyword>
<evidence type="ECO:0000313" key="3">
    <source>
        <dbReference type="EMBL" id="SEM52264.1"/>
    </source>
</evidence>
<dbReference type="GO" id="GO:0003810">
    <property type="term" value="F:protein-glutamine gamma-glutamyltransferase activity"/>
    <property type="evidence" value="ECO:0007669"/>
    <property type="project" value="InterPro"/>
</dbReference>
<dbReference type="GO" id="GO:0030435">
    <property type="term" value="P:sporulation resulting in formation of a cellular spore"/>
    <property type="evidence" value="ECO:0007669"/>
    <property type="project" value="UniProtKB-KW"/>
</dbReference>
<evidence type="ECO:0000313" key="4">
    <source>
        <dbReference type="Proteomes" id="UP000199158"/>
    </source>
</evidence>
<dbReference type="Pfam" id="PF20085">
    <property type="entry name" value="TGL"/>
    <property type="match status" value="1"/>
</dbReference>
<dbReference type="HAMAP" id="MF_00727">
    <property type="entry name" value="Tgl"/>
    <property type="match status" value="1"/>
</dbReference>
<dbReference type="NCBIfam" id="NF002869">
    <property type="entry name" value="PRK03187.1"/>
    <property type="match status" value="1"/>
</dbReference>
<dbReference type="EMBL" id="FOCG01000001">
    <property type="protein sequence ID" value="SEM52264.1"/>
    <property type="molecule type" value="Genomic_DNA"/>
</dbReference>